<dbReference type="Pfam" id="PF00881">
    <property type="entry name" value="Nitroreductase"/>
    <property type="match status" value="2"/>
</dbReference>
<dbReference type="SUPFAM" id="SSF55469">
    <property type="entry name" value="FMN-dependent nitroreductase-like"/>
    <property type="match status" value="1"/>
</dbReference>
<feature type="domain" description="Nitroreductase" evidence="1">
    <location>
        <begin position="66"/>
        <end position="149"/>
    </location>
</feature>
<name>A0A1F4T9H7_UNCSA</name>
<dbReference type="InterPro" id="IPR029479">
    <property type="entry name" value="Nitroreductase"/>
</dbReference>
<evidence type="ECO:0000313" key="3">
    <source>
        <dbReference type="Proteomes" id="UP000178602"/>
    </source>
</evidence>
<gene>
    <name evidence="2" type="ORF">A3K49_07160</name>
</gene>
<dbReference type="Gene3D" id="3.40.109.10">
    <property type="entry name" value="NADH Oxidase"/>
    <property type="match status" value="1"/>
</dbReference>
<reference evidence="2 3" key="1">
    <citation type="journal article" date="2016" name="Nat. Commun.">
        <title>Thousands of microbial genomes shed light on interconnected biogeochemical processes in an aquifer system.</title>
        <authorList>
            <person name="Anantharaman K."/>
            <person name="Brown C.T."/>
            <person name="Hug L.A."/>
            <person name="Sharon I."/>
            <person name="Castelle C.J."/>
            <person name="Probst A.J."/>
            <person name="Thomas B.C."/>
            <person name="Singh A."/>
            <person name="Wilkins M.J."/>
            <person name="Karaoz U."/>
            <person name="Brodie E.L."/>
            <person name="Williams K.H."/>
            <person name="Hubbard S.S."/>
            <person name="Banfield J.F."/>
        </authorList>
    </citation>
    <scope>NUCLEOTIDE SEQUENCE [LARGE SCALE GENOMIC DNA]</scope>
</reference>
<dbReference type="GO" id="GO:0016491">
    <property type="term" value="F:oxidoreductase activity"/>
    <property type="evidence" value="ECO:0007669"/>
    <property type="project" value="InterPro"/>
</dbReference>
<dbReference type="InterPro" id="IPR050627">
    <property type="entry name" value="Nitroreductase/BluB"/>
</dbReference>
<protein>
    <submittedName>
        <fullName evidence="2">Nitroreductase</fullName>
    </submittedName>
</protein>
<comment type="caution">
    <text evidence="2">The sequence shown here is derived from an EMBL/GenBank/DDBJ whole genome shotgun (WGS) entry which is preliminary data.</text>
</comment>
<feature type="domain" description="Nitroreductase" evidence="1">
    <location>
        <begin position="7"/>
        <end position="55"/>
    </location>
</feature>
<evidence type="ECO:0000313" key="2">
    <source>
        <dbReference type="EMBL" id="OGC28713.1"/>
    </source>
</evidence>
<dbReference type="CDD" id="cd02138">
    <property type="entry name" value="TdsD-like"/>
    <property type="match status" value="1"/>
</dbReference>
<sequence>MDVISAIKTRRAYRSLEAVSITDELISDLAECAGLAPSCFNKQPWRYVFVSEPGQLAAVKTAMSPGNEWTFDASMIIAVCCRKEDDCQMKDGREYYMFDTGMATAALIYRATELGLVAHPIAGYDQNKAKEILGVPAEITLLTLVNVGKHAAEISPRLKGHQIEDETTRPTRLPPERFAFRNKYGKT</sequence>
<dbReference type="PANTHER" id="PTHR23026">
    <property type="entry name" value="NADPH NITROREDUCTASE"/>
    <property type="match status" value="1"/>
</dbReference>
<dbReference type="InterPro" id="IPR000415">
    <property type="entry name" value="Nitroreductase-like"/>
</dbReference>
<dbReference type="EMBL" id="MEUG01000001">
    <property type="protein sequence ID" value="OGC28713.1"/>
    <property type="molecule type" value="Genomic_DNA"/>
</dbReference>
<organism evidence="2 3">
    <name type="scientific">candidate division WOR-1 bacterium RIFOXYC12_FULL_54_18</name>
    <dbReference type="NCBI Taxonomy" id="1802584"/>
    <lineage>
        <taxon>Bacteria</taxon>
        <taxon>Bacillati</taxon>
        <taxon>Saganbacteria</taxon>
    </lineage>
</organism>
<accession>A0A1F4T9H7</accession>
<dbReference type="PANTHER" id="PTHR23026:SF100">
    <property type="entry name" value="NITROREDUCTASE"/>
    <property type="match status" value="1"/>
</dbReference>
<proteinExistence type="predicted"/>
<dbReference type="AlphaFoldDB" id="A0A1F4T9H7"/>
<dbReference type="Proteomes" id="UP000178602">
    <property type="component" value="Unassembled WGS sequence"/>
</dbReference>
<evidence type="ECO:0000259" key="1">
    <source>
        <dbReference type="Pfam" id="PF00881"/>
    </source>
</evidence>